<dbReference type="AlphaFoldDB" id="E5XTR9"/>
<keyword evidence="3" id="KW-1185">Reference proteome</keyword>
<dbReference type="STRING" id="679197.HMPREF9336_02891"/>
<feature type="transmembrane region" description="Helical" evidence="1">
    <location>
        <begin position="196"/>
        <end position="216"/>
    </location>
</feature>
<comment type="caution">
    <text evidence="2">The sequence shown here is derived from an EMBL/GenBank/DDBJ whole genome shotgun (WGS) entry which is preliminary data.</text>
</comment>
<keyword evidence="1" id="KW-1133">Transmembrane helix</keyword>
<evidence type="ECO:0000313" key="2">
    <source>
        <dbReference type="EMBL" id="EFV12272.1"/>
    </source>
</evidence>
<name>E5XTR9_SEGRC</name>
<organism evidence="2 3">
    <name type="scientific">Segniliparus rugosus (strain ATCC BAA-974 / DSM 45345 / CCUG 50838 / CIP 108380 / JCM 13579 / CDC 945)</name>
    <dbReference type="NCBI Taxonomy" id="679197"/>
    <lineage>
        <taxon>Bacteria</taxon>
        <taxon>Bacillati</taxon>
        <taxon>Actinomycetota</taxon>
        <taxon>Actinomycetes</taxon>
        <taxon>Mycobacteriales</taxon>
        <taxon>Segniliparaceae</taxon>
        <taxon>Segniliparus</taxon>
    </lineage>
</organism>
<dbReference type="eggNOG" id="ENOG5033H8R">
    <property type="taxonomic scope" value="Bacteria"/>
</dbReference>
<protein>
    <submittedName>
        <fullName evidence="2">Uncharacterized protein</fullName>
    </submittedName>
</protein>
<dbReference type="OrthoDB" id="5194100at2"/>
<keyword evidence="1" id="KW-0812">Transmembrane</keyword>
<accession>E5XTR9</accession>
<evidence type="ECO:0000256" key="1">
    <source>
        <dbReference type="SAM" id="Phobius"/>
    </source>
</evidence>
<proteinExistence type="predicted"/>
<dbReference type="RefSeq" id="WP_007471534.1">
    <property type="nucleotide sequence ID" value="NZ_KI391953.1"/>
</dbReference>
<dbReference type="HOGENOM" id="CLU_681319_0_0_11"/>
<sequence>MAKKGMHTGRKVAFWISLGATIGLGTAFALDPGFVDGPLPVLVLIASIGVTTLFFVWAVMGNIGPINRLEKDPAAFPSRMLGRVESLDEAGLVVNGRNHLFTFVVTVFPSAGRPRRAEFKQFITMGELPNFHTGRYIVLAYDENRPEQLALDKTPTPEWRDRLKTAGARYDDIAAPPPAAEPAPAAGSAPADRKKLLANLAAVLACLLVGFLGSIASTPVGLSGFFAWSRGLPAHASGAAEPLYESQELDNTIARLRELLRDRQLIACNVYDKHVVVDARSTTNPKGRDSYTYRNGTLKRDSTMAGPPDDPFFSVVDVSPDMLRRVTLATRQNHPGEEITYAGYRIKRSMSITIVTTTLNDRVTMPIPNPVWTGQLEILVATSDEYGGSVYRFDAKTGEELRQP</sequence>
<feature type="transmembrane region" description="Helical" evidence="1">
    <location>
        <begin position="39"/>
        <end position="60"/>
    </location>
</feature>
<evidence type="ECO:0000313" key="3">
    <source>
        <dbReference type="Proteomes" id="UP000004816"/>
    </source>
</evidence>
<dbReference type="Proteomes" id="UP000004816">
    <property type="component" value="Unassembled WGS sequence"/>
</dbReference>
<gene>
    <name evidence="2" type="ORF">HMPREF9336_02891</name>
</gene>
<reference evidence="2 3" key="1">
    <citation type="journal article" date="2011" name="Stand. Genomic Sci.">
        <title>High quality draft genome sequence of Segniliparus rugosus CDC 945(T)= (ATCC BAA-974(T)).</title>
        <authorList>
            <person name="Earl A.M."/>
            <person name="Desjardins C.A."/>
            <person name="Fitzgerald M.G."/>
            <person name="Arachchi H.M."/>
            <person name="Zeng Q."/>
            <person name="Mehta T."/>
            <person name="Griggs A."/>
            <person name="Birren B.W."/>
            <person name="Toney N.C."/>
            <person name="Carr J."/>
            <person name="Posey J."/>
            <person name="Butler W.R."/>
        </authorList>
    </citation>
    <scope>NUCLEOTIDE SEQUENCE [LARGE SCALE GENOMIC DNA]</scope>
    <source>
        <strain evidence="3">ATCC BAA-974 / DSM 45345 / CCUG 50838 / CIP 108380 / JCM 13579 / CDC 945</strain>
    </source>
</reference>
<dbReference type="EMBL" id="ACZI02000001">
    <property type="protein sequence ID" value="EFV12272.1"/>
    <property type="molecule type" value="Genomic_DNA"/>
</dbReference>
<keyword evidence="1" id="KW-0472">Membrane</keyword>